<feature type="compositionally biased region" description="Low complexity" evidence="1">
    <location>
        <begin position="10"/>
        <end position="19"/>
    </location>
</feature>
<evidence type="ECO:0000313" key="2">
    <source>
        <dbReference type="EMBL" id="MEQ2228027.1"/>
    </source>
</evidence>
<organism evidence="2 3">
    <name type="scientific">Ilyodon furcidens</name>
    <name type="common">goldbreast splitfin</name>
    <dbReference type="NCBI Taxonomy" id="33524"/>
    <lineage>
        <taxon>Eukaryota</taxon>
        <taxon>Metazoa</taxon>
        <taxon>Chordata</taxon>
        <taxon>Craniata</taxon>
        <taxon>Vertebrata</taxon>
        <taxon>Euteleostomi</taxon>
        <taxon>Actinopterygii</taxon>
        <taxon>Neopterygii</taxon>
        <taxon>Teleostei</taxon>
        <taxon>Neoteleostei</taxon>
        <taxon>Acanthomorphata</taxon>
        <taxon>Ovalentaria</taxon>
        <taxon>Atherinomorphae</taxon>
        <taxon>Cyprinodontiformes</taxon>
        <taxon>Goodeidae</taxon>
        <taxon>Ilyodon</taxon>
    </lineage>
</organism>
<gene>
    <name evidence="2" type="ORF">ILYODFUR_004497</name>
</gene>
<protein>
    <submittedName>
        <fullName evidence="2">Uncharacterized protein</fullName>
    </submittedName>
</protein>
<dbReference type="Proteomes" id="UP001482620">
    <property type="component" value="Unassembled WGS sequence"/>
</dbReference>
<keyword evidence="3" id="KW-1185">Reference proteome</keyword>
<proteinExistence type="predicted"/>
<name>A0ABV0T6V0_9TELE</name>
<dbReference type="EMBL" id="JAHRIQ010023418">
    <property type="protein sequence ID" value="MEQ2228027.1"/>
    <property type="molecule type" value="Genomic_DNA"/>
</dbReference>
<reference evidence="2 3" key="1">
    <citation type="submission" date="2021-06" db="EMBL/GenBank/DDBJ databases">
        <authorList>
            <person name="Palmer J.M."/>
        </authorList>
    </citation>
    <scope>NUCLEOTIDE SEQUENCE [LARGE SCALE GENOMIC DNA]</scope>
    <source>
        <strain evidence="3">if_2019</strain>
        <tissue evidence="2">Muscle</tissue>
    </source>
</reference>
<feature type="region of interest" description="Disordered" evidence="1">
    <location>
        <begin position="1"/>
        <end position="23"/>
    </location>
</feature>
<sequence>MSNPFTPPAESSGRSQGSEGRLESPAGLAEIFIGKSGKTLPCKSSTEFSATSLHCSSFAPLCFVPTLKWTMFMNKTEKNVQARGADKPAEIYQHTNYSTKTLVNREKLS</sequence>
<accession>A0ABV0T6V0</accession>
<evidence type="ECO:0000313" key="3">
    <source>
        <dbReference type="Proteomes" id="UP001482620"/>
    </source>
</evidence>
<evidence type="ECO:0000256" key="1">
    <source>
        <dbReference type="SAM" id="MobiDB-lite"/>
    </source>
</evidence>
<comment type="caution">
    <text evidence="2">The sequence shown here is derived from an EMBL/GenBank/DDBJ whole genome shotgun (WGS) entry which is preliminary data.</text>
</comment>